<dbReference type="GO" id="GO:0003677">
    <property type="term" value="F:DNA binding"/>
    <property type="evidence" value="ECO:0007669"/>
    <property type="project" value="UniProtKB-KW"/>
</dbReference>
<name>A0A2M8R369_9BRAD</name>
<dbReference type="AlphaFoldDB" id="A0A2M8R369"/>
<evidence type="ECO:0000313" key="4">
    <source>
        <dbReference type="Proteomes" id="UP000231194"/>
    </source>
</evidence>
<dbReference type="OrthoDB" id="3174593at2"/>
<proteinExistence type="predicted"/>
<dbReference type="PROSITE" id="PS50943">
    <property type="entry name" value="HTH_CROC1"/>
    <property type="match status" value="1"/>
</dbReference>
<dbReference type="Pfam" id="PF01381">
    <property type="entry name" value="HTH_3"/>
    <property type="match status" value="1"/>
</dbReference>
<comment type="caution">
    <text evidence="3">The sequence shown here is derived from an EMBL/GenBank/DDBJ whole genome shotgun (WGS) entry which is preliminary data.</text>
</comment>
<dbReference type="SMART" id="SM00530">
    <property type="entry name" value="HTH_XRE"/>
    <property type="match status" value="1"/>
</dbReference>
<protein>
    <submittedName>
        <fullName evidence="3">Addiction module antidote protein, HigA family</fullName>
    </submittedName>
</protein>
<evidence type="ECO:0000313" key="3">
    <source>
        <dbReference type="EMBL" id="PJG52259.1"/>
    </source>
</evidence>
<keyword evidence="1" id="KW-0238">DNA-binding</keyword>
<dbReference type="InterPro" id="IPR013430">
    <property type="entry name" value="Toxin_antidote_HigA"/>
</dbReference>
<keyword evidence="4" id="KW-1185">Reference proteome</keyword>
<gene>
    <name evidence="3" type="primary">higA</name>
    <name evidence="3" type="ORF">CVM73_26375</name>
</gene>
<dbReference type="RefSeq" id="WP_036041470.1">
    <property type="nucleotide sequence ID" value="NZ_PGVG01000026.1"/>
</dbReference>
<dbReference type="NCBIfam" id="TIGR02607">
    <property type="entry name" value="antidote_HigA"/>
    <property type="match status" value="1"/>
</dbReference>
<dbReference type="EMBL" id="PGVG01000026">
    <property type="protein sequence ID" value="PJG52259.1"/>
    <property type="molecule type" value="Genomic_DNA"/>
</dbReference>
<evidence type="ECO:0000256" key="1">
    <source>
        <dbReference type="ARBA" id="ARBA00023125"/>
    </source>
</evidence>
<feature type="domain" description="HTH cro/C1-type" evidence="2">
    <location>
        <begin position="12"/>
        <end position="66"/>
    </location>
</feature>
<evidence type="ECO:0000259" key="2">
    <source>
        <dbReference type="PROSITE" id="PS50943"/>
    </source>
</evidence>
<dbReference type="PANTHER" id="PTHR36924:SF1">
    <property type="entry name" value="ANTITOXIN HIGA-1"/>
    <property type="match status" value="1"/>
</dbReference>
<dbReference type="InterPro" id="IPR001387">
    <property type="entry name" value="Cro/C1-type_HTH"/>
</dbReference>
<dbReference type="SUPFAM" id="SSF47413">
    <property type="entry name" value="lambda repressor-like DNA-binding domains"/>
    <property type="match status" value="1"/>
</dbReference>
<dbReference type="Gene3D" id="1.10.260.40">
    <property type="entry name" value="lambda repressor-like DNA-binding domains"/>
    <property type="match status" value="1"/>
</dbReference>
<accession>A0A2M8R369</accession>
<sequence>MAHTPTHPGEHLAEELRELGITAAELSRQIDVPVNRITGIINGQRGITADTALRLGHWFGTSPQFWMNLQQQYELRLAEKEVGAQVASLPRRVNAQSTRKLGKTA</sequence>
<reference evidence="3 4" key="1">
    <citation type="submission" date="2017-11" db="EMBL/GenBank/DDBJ databases">
        <title>Bradyrhizobium forestalis sp. nov., an efficient nitrogen-fixing bacterium isolated from nodules of forest legume species in the Amazon.</title>
        <authorList>
            <person name="Costa E.M."/>
            <person name="Guimaraes A."/>
            <person name="Carvalho T.S."/>
            <person name="Rodrigues T.L."/>
            <person name="Ribeiro P.R.A."/>
            <person name="Lebbe L."/>
            <person name="Willems A."/>
            <person name="Moreira F.M.S."/>
        </authorList>
    </citation>
    <scope>NUCLEOTIDE SEQUENCE [LARGE SCALE GENOMIC DNA]</scope>
    <source>
        <strain evidence="3 4">INPA54B</strain>
    </source>
</reference>
<dbReference type="Proteomes" id="UP000231194">
    <property type="component" value="Unassembled WGS sequence"/>
</dbReference>
<dbReference type="InterPro" id="IPR010982">
    <property type="entry name" value="Lambda_DNA-bd_dom_sf"/>
</dbReference>
<dbReference type="PANTHER" id="PTHR36924">
    <property type="entry name" value="ANTITOXIN HIGA-1"/>
    <property type="match status" value="1"/>
</dbReference>
<organism evidence="3 4">
    <name type="scientific">Bradyrhizobium forestalis</name>
    <dbReference type="NCBI Taxonomy" id="1419263"/>
    <lineage>
        <taxon>Bacteria</taxon>
        <taxon>Pseudomonadati</taxon>
        <taxon>Pseudomonadota</taxon>
        <taxon>Alphaproteobacteria</taxon>
        <taxon>Hyphomicrobiales</taxon>
        <taxon>Nitrobacteraceae</taxon>
        <taxon>Bradyrhizobium</taxon>
    </lineage>
</organism>